<feature type="compositionally biased region" description="Basic and acidic residues" evidence="1">
    <location>
        <begin position="126"/>
        <end position="149"/>
    </location>
</feature>
<feature type="region of interest" description="Disordered" evidence="1">
    <location>
        <begin position="125"/>
        <end position="149"/>
    </location>
</feature>
<organism evidence="2 3">
    <name type="scientific">Apatococcus fuscideae</name>
    <dbReference type="NCBI Taxonomy" id="2026836"/>
    <lineage>
        <taxon>Eukaryota</taxon>
        <taxon>Viridiplantae</taxon>
        <taxon>Chlorophyta</taxon>
        <taxon>core chlorophytes</taxon>
        <taxon>Trebouxiophyceae</taxon>
        <taxon>Chlorellales</taxon>
        <taxon>Chlorellaceae</taxon>
        <taxon>Apatococcus</taxon>
    </lineage>
</organism>
<feature type="region of interest" description="Disordered" evidence="1">
    <location>
        <begin position="1"/>
        <end position="31"/>
    </location>
</feature>
<name>A0AAW1T8T2_9CHLO</name>
<sequence length="149" mass="16327">MPEGGRIHDAADQASAEHQPRISHTPEKLQAEQPALRTFSEKVQQGLIGDFADDAMTEELFQLSTSANQTGSCRYEEELSKQGSSSTWSQQELLGGAVISHPCMAPQPCPTVRGELGTCLQLHRTSRGELERDTASNSRHEADQSFKMS</sequence>
<reference evidence="2 3" key="1">
    <citation type="journal article" date="2024" name="Nat. Commun.">
        <title>Phylogenomics reveals the evolutionary origins of lichenization in chlorophyte algae.</title>
        <authorList>
            <person name="Puginier C."/>
            <person name="Libourel C."/>
            <person name="Otte J."/>
            <person name="Skaloud P."/>
            <person name="Haon M."/>
            <person name="Grisel S."/>
            <person name="Petersen M."/>
            <person name="Berrin J.G."/>
            <person name="Delaux P.M."/>
            <person name="Dal Grande F."/>
            <person name="Keller J."/>
        </authorList>
    </citation>
    <scope>NUCLEOTIDE SEQUENCE [LARGE SCALE GENOMIC DNA]</scope>
    <source>
        <strain evidence="2 3">SAG 2523</strain>
    </source>
</reference>
<dbReference type="EMBL" id="JALJOV010000279">
    <property type="protein sequence ID" value="KAK9865130.1"/>
    <property type="molecule type" value="Genomic_DNA"/>
</dbReference>
<protein>
    <submittedName>
        <fullName evidence="2">Uncharacterized protein</fullName>
    </submittedName>
</protein>
<evidence type="ECO:0000256" key="1">
    <source>
        <dbReference type="SAM" id="MobiDB-lite"/>
    </source>
</evidence>
<feature type="compositionally biased region" description="Basic and acidic residues" evidence="1">
    <location>
        <begin position="1"/>
        <end position="11"/>
    </location>
</feature>
<accession>A0AAW1T8T2</accession>
<keyword evidence="3" id="KW-1185">Reference proteome</keyword>
<evidence type="ECO:0000313" key="2">
    <source>
        <dbReference type="EMBL" id="KAK9865130.1"/>
    </source>
</evidence>
<feature type="compositionally biased region" description="Basic and acidic residues" evidence="1">
    <location>
        <begin position="18"/>
        <end position="30"/>
    </location>
</feature>
<evidence type="ECO:0000313" key="3">
    <source>
        <dbReference type="Proteomes" id="UP001485043"/>
    </source>
</evidence>
<dbReference type="Proteomes" id="UP001485043">
    <property type="component" value="Unassembled WGS sequence"/>
</dbReference>
<gene>
    <name evidence="2" type="ORF">WJX84_002464</name>
</gene>
<dbReference type="AlphaFoldDB" id="A0AAW1T8T2"/>
<comment type="caution">
    <text evidence="2">The sequence shown here is derived from an EMBL/GenBank/DDBJ whole genome shotgun (WGS) entry which is preliminary data.</text>
</comment>
<proteinExistence type="predicted"/>